<dbReference type="Gene3D" id="1.10.533.10">
    <property type="entry name" value="Death Domain, Fas"/>
    <property type="match status" value="1"/>
</dbReference>
<dbReference type="Proteomes" id="UP000749559">
    <property type="component" value="Unassembled WGS sequence"/>
</dbReference>
<dbReference type="InterPro" id="IPR011029">
    <property type="entry name" value="DEATH-like_dom_sf"/>
</dbReference>
<protein>
    <submittedName>
        <fullName evidence="3">Uncharacterized protein</fullName>
    </submittedName>
</protein>
<feature type="compositionally biased region" description="Basic residues" evidence="2">
    <location>
        <begin position="27"/>
        <end position="41"/>
    </location>
</feature>
<keyword evidence="1" id="KW-0175">Coiled coil</keyword>
<feature type="coiled-coil region" evidence="1">
    <location>
        <begin position="127"/>
        <end position="154"/>
    </location>
</feature>
<gene>
    <name evidence="3" type="ORF">OFUS_LOCUS16364</name>
</gene>
<name>A0A8J1XXB2_OWEFU</name>
<organism evidence="3 4">
    <name type="scientific">Owenia fusiformis</name>
    <name type="common">Polychaete worm</name>
    <dbReference type="NCBI Taxonomy" id="6347"/>
    <lineage>
        <taxon>Eukaryota</taxon>
        <taxon>Metazoa</taxon>
        <taxon>Spiralia</taxon>
        <taxon>Lophotrochozoa</taxon>
        <taxon>Annelida</taxon>
        <taxon>Polychaeta</taxon>
        <taxon>Sedentaria</taxon>
        <taxon>Canalipalpata</taxon>
        <taxon>Sabellida</taxon>
        <taxon>Oweniida</taxon>
        <taxon>Oweniidae</taxon>
        <taxon>Owenia</taxon>
    </lineage>
</organism>
<evidence type="ECO:0000313" key="3">
    <source>
        <dbReference type="EMBL" id="CAH1791263.1"/>
    </source>
</evidence>
<reference evidence="3" key="1">
    <citation type="submission" date="2022-03" db="EMBL/GenBank/DDBJ databases">
        <authorList>
            <person name="Martin C."/>
        </authorList>
    </citation>
    <scope>NUCLEOTIDE SEQUENCE</scope>
</reference>
<evidence type="ECO:0000256" key="1">
    <source>
        <dbReference type="SAM" id="Coils"/>
    </source>
</evidence>
<dbReference type="AlphaFoldDB" id="A0A8J1XXB2"/>
<feature type="coiled-coil region" evidence="1">
    <location>
        <begin position="53"/>
        <end position="87"/>
    </location>
</feature>
<proteinExistence type="predicted"/>
<accession>A0A8J1XXB2</accession>
<feature type="region of interest" description="Disordered" evidence="2">
    <location>
        <begin position="1"/>
        <end position="49"/>
    </location>
</feature>
<dbReference type="SUPFAM" id="SSF47986">
    <property type="entry name" value="DEATH domain"/>
    <property type="match status" value="1"/>
</dbReference>
<keyword evidence="4" id="KW-1185">Reference proteome</keyword>
<comment type="caution">
    <text evidence="3">The sequence shown here is derived from an EMBL/GenBank/DDBJ whole genome shotgun (WGS) entry which is preliminary data.</text>
</comment>
<dbReference type="EMBL" id="CAIIXF020000008">
    <property type="protein sequence ID" value="CAH1791263.1"/>
    <property type="molecule type" value="Genomic_DNA"/>
</dbReference>
<dbReference type="OrthoDB" id="6285815at2759"/>
<sequence length="337" mass="38986">MASRPKSAIPNRSRSRSSSREGSKSRAGSKGKDKKGKKKKEKPLTPKQMKKLIAEQVKELEELRVSVANLTTENTDLKEKLELIIRKLVNNIDVEQFEIEKTTPTTEIKMDTIIDMMTKLITRFNYRGRMETRIEELESKLTHQNNQVARLVQRNLAIENGLCEMSLCYDFDELHRRISHLQLETSEALTPLGDAIYHPSSPRRPTGHLVNTAIEGRTPQVQEDLETFLLTPPSRRLPGDTHITNIYRELKLYLMKELSLEKSSGADWRMLAQRVMIPDDTINYWVSLQMEFPMGRVFAEWGESEDATVRILHRHLQSPQMRLVLLAKRISDFYDVD</sequence>
<evidence type="ECO:0000256" key="2">
    <source>
        <dbReference type="SAM" id="MobiDB-lite"/>
    </source>
</evidence>
<evidence type="ECO:0000313" key="4">
    <source>
        <dbReference type="Proteomes" id="UP000749559"/>
    </source>
</evidence>